<proteinExistence type="predicted"/>
<name>A0A1V0SFJ7_9VIRU</name>
<sequence length="215" mass="25472">MDFKILELKFKNEIIESINNNVTSFDNREQLLQVTSIEQLLEIEQNTNNDSLDPLPKNFGLIKINVRDIHNGNPFNLVNPLVHILKPLISDDYVYEPILTEREYRSISSVDNVLRVLTITSFSYRNKNIHMDIVQRVYPHYNLEIIHDNKKYNNVKRHEVWDIFVPRLPCFVYGYLEAFLLEELQKSYNVIPIEQFKDLHYLKPRGLLTKSALKK</sequence>
<gene>
    <name evidence="1" type="ORF">Hokovirus_2_10</name>
</gene>
<accession>A0A1V0SFJ7</accession>
<protein>
    <submittedName>
        <fullName evidence="1">Uncharacterized protein</fullName>
    </submittedName>
</protein>
<reference evidence="1" key="1">
    <citation type="journal article" date="2017" name="Science">
        <title>Giant viruses with an expanded complement of translation system components.</title>
        <authorList>
            <person name="Schulz F."/>
            <person name="Yutin N."/>
            <person name="Ivanova N.N."/>
            <person name="Ortega D.R."/>
            <person name="Lee T.K."/>
            <person name="Vierheilig J."/>
            <person name="Daims H."/>
            <person name="Horn M."/>
            <person name="Wagner M."/>
            <person name="Jensen G.J."/>
            <person name="Kyrpides N.C."/>
            <person name="Koonin E.V."/>
            <person name="Woyke T."/>
        </authorList>
    </citation>
    <scope>NUCLEOTIDE SEQUENCE</scope>
    <source>
        <strain evidence="1">HKV1</strain>
    </source>
</reference>
<evidence type="ECO:0000313" key="1">
    <source>
        <dbReference type="EMBL" id="ARF10483.1"/>
    </source>
</evidence>
<organism evidence="1">
    <name type="scientific">Hokovirus HKV1</name>
    <dbReference type="NCBI Taxonomy" id="1977638"/>
    <lineage>
        <taxon>Viruses</taxon>
        <taxon>Varidnaviria</taxon>
        <taxon>Bamfordvirae</taxon>
        <taxon>Nucleocytoviricota</taxon>
        <taxon>Megaviricetes</taxon>
        <taxon>Imitervirales</taxon>
        <taxon>Mimiviridae</taxon>
        <taxon>Klosneuvirinae</taxon>
        <taxon>Hokovirus</taxon>
    </lineage>
</organism>
<dbReference type="EMBL" id="KY684104">
    <property type="protein sequence ID" value="ARF10483.1"/>
    <property type="molecule type" value="Genomic_DNA"/>
</dbReference>